<organism evidence="2 3">
    <name type="scientific">Halorarum salinum</name>
    <dbReference type="NCBI Taxonomy" id="2743089"/>
    <lineage>
        <taxon>Archaea</taxon>
        <taxon>Methanobacteriati</taxon>
        <taxon>Methanobacteriota</taxon>
        <taxon>Stenosarchaea group</taxon>
        <taxon>Halobacteria</taxon>
        <taxon>Halobacteriales</taxon>
        <taxon>Haloferacaceae</taxon>
        <taxon>Halorarum</taxon>
    </lineage>
</organism>
<keyword evidence="1" id="KW-0812">Transmembrane</keyword>
<gene>
    <name evidence="2" type="ORF">HUG12_10795</name>
</gene>
<name>A0A7D5LAN2_9EURY</name>
<evidence type="ECO:0000313" key="3">
    <source>
        <dbReference type="Proteomes" id="UP000509626"/>
    </source>
</evidence>
<dbReference type="AlphaFoldDB" id="A0A7D5LAN2"/>
<evidence type="ECO:0000313" key="2">
    <source>
        <dbReference type="EMBL" id="QLG62193.1"/>
    </source>
</evidence>
<feature type="transmembrane region" description="Helical" evidence="1">
    <location>
        <begin position="20"/>
        <end position="45"/>
    </location>
</feature>
<dbReference type="RefSeq" id="WP_179268778.1">
    <property type="nucleotide sequence ID" value="NZ_CP058579.1"/>
</dbReference>
<evidence type="ECO:0000256" key="1">
    <source>
        <dbReference type="SAM" id="Phobius"/>
    </source>
</evidence>
<reference evidence="2 3" key="1">
    <citation type="submission" date="2020-06" db="EMBL/GenBank/DDBJ databases">
        <title>NJ-3-1, isolated from saline soil.</title>
        <authorList>
            <person name="Cui H.L."/>
            <person name="Shi X."/>
        </authorList>
    </citation>
    <scope>NUCLEOTIDE SEQUENCE [LARGE SCALE GENOMIC DNA]</scope>
    <source>
        <strain evidence="2 3">NJ-3-1</strain>
    </source>
</reference>
<proteinExistence type="predicted"/>
<keyword evidence="1" id="KW-1133">Transmembrane helix</keyword>
<protein>
    <submittedName>
        <fullName evidence="2">Uncharacterized protein</fullName>
    </submittedName>
</protein>
<sequence>MTLSISRREARLRRRAATAVSLVVFLGYFLSAWVVVFTLAGMLLLESAQLEGARGSLLFIVSGVPAGLLGHYHGLAVADAWAAVVEPTEELVEDVDERGVEA</sequence>
<dbReference type="KEGG" id="halu:HUG12_10795"/>
<keyword evidence="1" id="KW-0472">Membrane</keyword>
<dbReference type="EMBL" id="CP058579">
    <property type="protein sequence ID" value="QLG62193.1"/>
    <property type="molecule type" value="Genomic_DNA"/>
</dbReference>
<dbReference type="Proteomes" id="UP000509626">
    <property type="component" value="Chromosome"/>
</dbReference>
<accession>A0A7D5LAN2</accession>
<keyword evidence="3" id="KW-1185">Reference proteome</keyword>
<dbReference type="GeneID" id="56037952"/>